<name>A0A4V1PQT7_9BURK</name>
<organism evidence="6 7">
    <name type="scientific">Burkholderia stabilis</name>
    <dbReference type="NCBI Taxonomy" id="95485"/>
    <lineage>
        <taxon>Bacteria</taxon>
        <taxon>Pseudomonadati</taxon>
        <taxon>Pseudomonadota</taxon>
        <taxon>Betaproteobacteria</taxon>
        <taxon>Burkholderiales</taxon>
        <taxon>Burkholderiaceae</taxon>
        <taxon>Burkholderia</taxon>
        <taxon>Burkholderia cepacia complex</taxon>
    </lineage>
</organism>
<dbReference type="InterPro" id="IPR050515">
    <property type="entry name" value="Beta-lactam/transpept"/>
</dbReference>
<dbReference type="SUPFAM" id="SSF56601">
    <property type="entry name" value="beta-lactamase/transpeptidase-like"/>
    <property type="match status" value="1"/>
</dbReference>
<dbReference type="InterPro" id="IPR001460">
    <property type="entry name" value="PCN-bd_Tpept"/>
</dbReference>
<comment type="caution">
    <text evidence="6">The sequence shown here is derived from an EMBL/GenBank/DDBJ whole genome shotgun (WGS) entry which is preliminary data.</text>
</comment>
<keyword evidence="2" id="KW-0645">Protease</keyword>
<dbReference type="RefSeq" id="WP_129517682.1">
    <property type="nucleotide sequence ID" value="NZ_QWEX01000003.1"/>
</dbReference>
<keyword evidence="3" id="KW-0472">Membrane</keyword>
<evidence type="ECO:0000259" key="5">
    <source>
        <dbReference type="Pfam" id="PF03717"/>
    </source>
</evidence>
<dbReference type="OrthoDB" id="9804124at2"/>
<dbReference type="PANTHER" id="PTHR30627:SF1">
    <property type="entry name" value="PEPTIDOGLYCAN D,D-TRANSPEPTIDASE FTSI"/>
    <property type="match status" value="1"/>
</dbReference>
<dbReference type="Proteomes" id="UP000289650">
    <property type="component" value="Unassembled WGS sequence"/>
</dbReference>
<dbReference type="Gene3D" id="3.40.710.10">
    <property type="entry name" value="DD-peptidase/beta-lactamase superfamily"/>
    <property type="match status" value="1"/>
</dbReference>
<dbReference type="InterPro" id="IPR036138">
    <property type="entry name" value="PBP_dimer_sf"/>
</dbReference>
<proteinExistence type="predicted"/>
<dbReference type="AlphaFoldDB" id="A0A4V1PQT7"/>
<evidence type="ECO:0000256" key="2">
    <source>
        <dbReference type="ARBA" id="ARBA00022645"/>
    </source>
</evidence>
<dbReference type="InterPro" id="IPR012338">
    <property type="entry name" value="Beta-lactam/transpept-like"/>
</dbReference>
<dbReference type="GO" id="GO:0008658">
    <property type="term" value="F:penicillin binding"/>
    <property type="evidence" value="ECO:0007669"/>
    <property type="project" value="InterPro"/>
</dbReference>
<keyword evidence="2" id="KW-0378">Hydrolase</keyword>
<evidence type="ECO:0000313" key="7">
    <source>
        <dbReference type="Proteomes" id="UP000289650"/>
    </source>
</evidence>
<sequence length="565" mass="61023">MKRSITSFCHNRLIRDGLPIWRSQCVSALLTSGFLALAARAFWIQGIHPDFYIREGQKRFEHVFEVKPVRGRITDRNGGPLAIGRPAADIWIVPAEFRSASNSNVTRLASLLGLQESVIASRGNGNRKFIALKRGVAPEVASNVARLNVPGVYLIQDDRRYYPGGSDFAQLVGWVGVDGRGLEGVELADDALLSGSASKRRLIEDRMGNPVDIVGVDTVGVASSDLTLSIDRRIQHMARLAVEHTVERFAAVAGSAIVVDAKTGEILALVNLPTFDPNEPVSAYDTRCRNRVIADAFEPGSTIKPITVALALTKGIITPETRFDTSPGSLKVYGSVIHDTSNFGSLSVTQIITKSSNIGMAKIAMMLSSQDMWGMFHRFGLGSLPLKALPAVAKGALHPVRHWMPIEKLTMAYGYGLSLSLAQLADVYTVFANDGRRIPLSLTRLSTPPVGEPVISSRVAQQIRTILEADGREGTARVAGLPDYRTGGKTGTARKQSGHGYARGKYRAVFVGMAPMSNPRLIVAVMIDEPSRGSYYGARVAGPVCGEIMESALHLLGVLPDRRSS</sequence>
<accession>A0A4V1PQT7</accession>
<dbReference type="Pfam" id="PF00905">
    <property type="entry name" value="Transpeptidase"/>
    <property type="match status" value="1"/>
</dbReference>
<dbReference type="GO" id="GO:0004180">
    <property type="term" value="F:carboxypeptidase activity"/>
    <property type="evidence" value="ECO:0007669"/>
    <property type="project" value="UniProtKB-KW"/>
</dbReference>
<dbReference type="Gene3D" id="3.30.450.330">
    <property type="match status" value="1"/>
</dbReference>
<dbReference type="SUPFAM" id="SSF56519">
    <property type="entry name" value="Penicillin binding protein dimerisation domain"/>
    <property type="match status" value="1"/>
</dbReference>
<dbReference type="Pfam" id="PF03717">
    <property type="entry name" value="PBP_dimer"/>
    <property type="match status" value="1"/>
</dbReference>
<protein>
    <submittedName>
        <fullName evidence="6">Penicillin-binding protein 2</fullName>
    </submittedName>
</protein>
<dbReference type="EMBL" id="QWEX01000003">
    <property type="protein sequence ID" value="RXV65234.1"/>
    <property type="molecule type" value="Genomic_DNA"/>
</dbReference>
<dbReference type="PANTHER" id="PTHR30627">
    <property type="entry name" value="PEPTIDOGLYCAN D,D-TRANSPEPTIDASE"/>
    <property type="match status" value="1"/>
</dbReference>
<feature type="domain" description="Penicillin-binding protein dimerisation" evidence="5">
    <location>
        <begin position="66"/>
        <end position="211"/>
    </location>
</feature>
<evidence type="ECO:0000313" key="6">
    <source>
        <dbReference type="EMBL" id="RXV65234.1"/>
    </source>
</evidence>
<reference evidence="6 7" key="1">
    <citation type="submission" date="2018-08" db="EMBL/GenBank/DDBJ databases">
        <title>Mountain-cultivated ginseng endophyte, Burkholderia stabilis and its activity against ginseng root rot disease.</title>
        <authorList>
            <person name="Tapan Kumar M."/>
            <person name="Bae H."/>
            <person name="Shanmugam G."/>
            <person name="Jeon J."/>
        </authorList>
    </citation>
    <scope>NUCLEOTIDE SEQUENCE [LARGE SCALE GENOMIC DNA]</scope>
    <source>
        <strain evidence="6 7">EB159</strain>
    </source>
</reference>
<dbReference type="GO" id="GO:0071555">
    <property type="term" value="P:cell wall organization"/>
    <property type="evidence" value="ECO:0007669"/>
    <property type="project" value="TreeGrafter"/>
</dbReference>
<dbReference type="InterPro" id="IPR005311">
    <property type="entry name" value="PBP_dimer"/>
</dbReference>
<keyword evidence="2" id="KW-0121">Carboxypeptidase</keyword>
<evidence type="ECO:0000259" key="4">
    <source>
        <dbReference type="Pfam" id="PF00905"/>
    </source>
</evidence>
<evidence type="ECO:0000256" key="3">
    <source>
        <dbReference type="ARBA" id="ARBA00023136"/>
    </source>
</evidence>
<comment type="subcellular location">
    <subcellularLocation>
        <location evidence="1">Membrane</location>
    </subcellularLocation>
</comment>
<evidence type="ECO:0000256" key="1">
    <source>
        <dbReference type="ARBA" id="ARBA00004370"/>
    </source>
</evidence>
<feature type="domain" description="Penicillin-binding protein transpeptidase" evidence="4">
    <location>
        <begin position="254"/>
        <end position="550"/>
    </location>
</feature>
<gene>
    <name evidence="6" type="ORF">D1006_34420</name>
</gene>
<dbReference type="Gene3D" id="3.90.1310.10">
    <property type="entry name" value="Penicillin-binding protein 2a (Domain 2)"/>
    <property type="match status" value="1"/>
</dbReference>
<dbReference type="GO" id="GO:0005886">
    <property type="term" value="C:plasma membrane"/>
    <property type="evidence" value="ECO:0007669"/>
    <property type="project" value="TreeGrafter"/>
</dbReference>